<evidence type="ECO:0000313" key="2">
    <source>
        <dbReference type="EMBL" id="KAH9420629.1"/>
    </source>
</evidence>
<keyword evidence="1" id="KW-0732">Signal</keyword>
<name>A0ABQ8JDF5_DERPT</name>
<dbReference type="EMBL" id="NJHN03000047">
    <property type="protein sequence ID" value="KAH9420629.1"/>
    <property type="molecule type" value="Genomic_DNA"/>
</dbReference>
<evidence type="ECO:0000313" key="3">
    <source>
        <dbReference type="Proteomes" id="UP000887458"/>
    </source>
</evidence>
<protein>
    <submittedName>
        <fullName evidence="2">Uncharacterized protein</fullName>
    </submittedName>
</protein>
<gene>
    <name evidence="2" type="ORF">DERP_001057</name>
</gene>
<feature type="chain" id="PRO_5046458669" evidence="1">
    <location>
        <begin position="21"/>
        <end position="113"/>
    </location>
</feature>
<comment type="caution">
    <text evidence="2">The sequence shown here is derived from an EMBL/GenBank/DDBJ whole genome shotgun (WGS) entry which is preliminary data.</text>
</comment>
<proteinExistence type="predicted"/>
<accession>A0ABQ8JDF5</accession>
<feature type="signal peptide" evidence="1">
    <location>
        <begin position="1"/>
        <end position="20"/>
    </location>
</feature>
<keyword evidence="3" id="KW-1185">Reference proteome</keyword>
<evidence type="ECO:0000256" key="1">
    <source>
        <dbReference type="SAM" id="SignalP"/>
    </source>
</evidence>
<dbReference type="Proteomes" id="UP000887458">
    <property type="component" value="Unassembled WGS sequence"/>
</dbReference>
<reference evidence="2 3" key="1">
    <citation type="journal article" date="2018" name="J. Allergy Clin. Immunol.">
        <title>High-quality assembly of Dermatophagoides pteronyssinus genome and transcriptome reveals a wide range of novel allergens.</title>
        <authorList>
            <person name="Liu X.Y."/>
            <person name="Yang K.Y."/>
            <person name="Wang M.Q."/>
            <person name="Kwok J.S."/>
            <person name="Zeng X."/>
            <person name="Yang Z."/>
            <person name="Xiao X.J."/>
            <person name="Lau C.P."/>
            <person name="Li Y."/>
            <person name="Huang Z.M."/>
            <person name="Ba J.G."/>
            <person name="Yim A.K."/>
            <person name="Ouyang C.Y."/>
            <person name="Ngai S.M."/>
            <person name="Chan T.F."/>
            <person name="Leung E.L."/>
            <person name="Liu L."/>
            <person name="Liu Z.G."/>
            <person name="Tsui S.K."/>
        </authorList>
    </citation>
    <scope>NUCLEOTIDE SEQUENCE [LARGE SCALE GENOMIC DNA]</scope>
    <source>
        <strain evidence="2">Derp</strain>
    </source>
</reference>
<sequence>MSNFVNVNFFLYLLLSTIFAIESIESNDDDDHHHQQHRMNEQNSNLICKSDNENIREIKIPVPVIKEIPELRIIRIPYKVQVKIPIFIPIDEKETQRDYYEGKQPYNVRDDFH</sequence>
<reference evidence="2 3" key="2">
    <citation type="journal article" date="2022" name="Mol. Biol. Evol.">
        <title>Comparative Genomics Reveals Insights into the Divergent Evolution of Astigmatic Mites and Household Pest Adaptations.</title>
        <authorList>
            <person name="Xiong Q."/>
            <person name="Wan A.T."/>
            <person name="Liu X."/>
            <person name="Fung C.S."/>
            <person name="Xiao X."/>
            <person name="Malainual N."/>
            <person name="Hou J."/>
            <person name="Wang L."/>
            <person name="Wang M."/>
            <person name="Yang K.Y."/>
            <person name="Cui Y."/>
            <person name="Leung E.L."/>
            <person name="Nong W."/>
            <person name="Shin S.K."/>
            <person name="Au S.W."/>
            <person name="Jeong K.Y."/>
            <person name="Chew F.T."/>
            <person name="Hui J.H."/>
            <person name="Leung T.F."/>
            <person name="Tungtrongchitr A."/>
            <person name="Zhong N."/>
            <person name="Liu Z."/>
            <person name="Tsui S.K."/>
        </authorList>
    </citation>
    <scope>NUCLEOTIDE SEQUENCE [LARGE SCALE GENOMIC DNA]</scope>
    <source>
        <strain evidence="2">Derp</strain>
    </source>
</reference>
<organism evidence="2 3">
    <name type="scientific">Dermatophagoides pteronyssinus</name>
    <name type="common">European house dust mite</name>
    <dbReference type="NCBI Taxonomy" id="6956"/>
    <lineage>
        <taxon>Eukaryota</taxon>
        <taxon>Metazoa</taxon>
        <taxon>Ecdysozoa</taxon>
        <taxon>Arthropoda</taxon>
        <taxon>Chelicerata</taxon>
        <taxon>Arachnida</taxon>
        <taxon>Acari</taxon>
        <taxon>Acariformes</taxon>
        <taxon>Sarcoptiformes</taxon>
        <taxon>Astigmata</taxon>
        <taxon>Psoroptidia</taxon>
        <taxon>Analgoidea</taxon>
        <taxon>Pyroglyphidae</taxon>
        <taxon>Dermatophagoidinae</taxon>
        <taxon>Dermatophagoides</taxon>
    </lineage>
</organism>